<feature type="signal peptide" evidence="1">
    <location>
        <begin position="1"/>
        <end position="18"/>
    </location>
</feature>
<dbReference type="Proteomes" id="UP001177023">
    <property type="component" value="Unassembled WGS sequence"/>
</dbReference>
<evidence type="ECO:0000313" key="3">
    <source>
        <dbReference type="Proteomes" id="UP001177023"/>
    </source>
</evidence>
<feature type="chain" id="PRO_5041404466" evidence="1">
    <location>
        <begin position="19"/>
        <end position="240"/>
    </location>
</feature>
<keyword evidence="1" id="KW-0732">Signal</keyword>
<gene>
    <name evidence="2" type="ORF">MSPICULIGERA_LOCUS13911</name>
</gene>
<keyword evidence="3" id="KW-1185">Reference proteome</keyword>
<comment type="caution">
    <text evidence="2">The sequence shown here is derived from an EMBL/GenBank/DDBJ whole genome shotgun (WGS) entry which is preliminary data.</text>
</comment>
<reference evidence="2" key="1">
    <citation type="submission" date="2023-06" db="EMBL/GenBank/DDBJ databases">
        <authorList>
            <person name="Delattre M."/>
        </authorList>
    </citation>
    <scope>NUCLEOTIDE SEQUENCE</scope>
    <source>
        <strain evidence="2">AF72</strain>
    </source>
</reference>
<feature type="non-terminal residue" evidence="2">
    <location>
        <position position="240"/>
    </location>
</feature>
<evidence type="ECO:0000313" key="2">
    <source>
        <dbReference type="EMBL" id="CAJ0575602.1"/>
    </source>
</evidence>
<organism evidence="2 3">
    <name type="scientific">Mesorhabditis spiculigera</name>
    <dbReference type="NCBI Taxonomy" id="96644"/>
    <lineage>
        <taxon>Eukaryota</taxon>
        <taxon>Metazoa</taxon>
        <taxon>Ecdysozoa</taxon>
        <taxon>Nematoda</taxon>
        <taxon>Chromadorea</taxon>
        <taxon>Rhabditida</taxon>
        <taxon>Rhabditina</taxon>
        <taxon>Rhabditomorpha</taxon>
        <taxon>Rhabditoidea</taxon>
        <taxon>Rhabditidae</taxon>
        <taxon>Mesorhabditinae</taxon>
        <taxon>Mesorhabditis</taxon>
    </lineage>
</organism>
<protein>
    <submittedName>
        <fullName evidence="2">Uncharacterized protein</fullName>
    </submittedName>
</protein>
<evidence type="ECO:0000256" key="1">
    <source>
        <dbReference type="SAM" id="SignalP"/>
    </source>
</evidence>
<proteinExistence type="predicted"/>
<sequence length="240" mass="26660">MTVLKFVVFALTVALASGQNFGMMDDYISGRLAHLQRQLEAQYQVAQYQALNDPFSGYSDGVGRFVGSLPTGDLTKATESSAESREKVKLDKSQVPRFRLGLGRSFWKNQPELQPAAVIENGKVDDTHKAKFEQKEVQLEEEDESTQPAWMMENGTLTQTNSAKFSQSDTFFGTDQGMVHEHRTQVNDEKPEAEVEILPAKKESEKVQEPAPKVQEFMLGGMKCKAIEKNGVSSLVCTSS</sequence>
<name>A0AA36CWE5_9BILA</name>
<dbReference type="AlphaFoldDB" id="A0AA36CWE5"/>
<accession>A0AA36CWE5</accession>
<dbReference type="EMBL" id="CATQJA010002640">
    <property type="protein sequence ID" value="CAJ0575602.1"/>
    <property type="molecule type" value="Genomic_DNA"/>
</dbReference>